<dbReference type="PANTHER" id="PTHR10742">
    <property type="entry name" value="FLAVIN MONOAMINE OXIDASE"/>
    <property type="match status" value="1"/>
</dbReference>
<dbReference type="InterPro" id="IPR002937">
    <property type="entry name" value="Amino_oxidase"/>
</dbReference>
<dbReference type="Gene3D" id="3.50.50.60">
    <property type="entry name" value="FAD/NAD(P)-binding domain"/>
    <property type="match status" value="2"/>
</dbReference>
<reference evidence="2" key="1">
    <citation type="submission" date="2021-01" db="UniProtKB">
        <authorList>
            <consortium name="EnsemblMetazoa"/>
        </authorList>
    </citation>
    <scope>IDENTIFICATION</scope>
</reference>
<dbReference type="GeneID" id="100124077"/>
<evidence type="ECO:0000313" key="3">
    <source>
        <dbReference type="Proteomes" id="UP000002358"/>
    </source>
</evidence>
<dbReference type="InterPro" id="IPR050281">
    <property type="entry name" value="Flavin_monoamine_oxidase"/>
</dbReference>
<dbReference type="OrthoDB" id="5046242at2759"/>
<dbReference type="KEGG" id="nvi:100124077"/>
<name>A0A7M7TAJ8_NASVI</name>
<keyword evidence="3" id="KW-1185">Reference proteome</keyword>
<dbReference type="InParanoid" id="A0A7M7TAJ8"/>
<evidence type="ECO:0000313" key="2">
    <source>
        <dbReference type="EnsemblMetazoa" id="XP_031787267"/>
    </source>
</evidence>
<dbReference type="GO" id="GO:0046592">
    <property type="term" value="F:polyamine oxidase activity"/>
    <property type="evidence" value="ECO:0007669"/>
    <property type="project" value="TreeGrafter"/>
</dbReference>
<proteinExistence type="predicted"/>
<organism evidence="2 3">
    <name type="scientific">Nasonia vitripennis</name>
    <name type="common">Parasitic wasp</name>
    <dbReference type="NCBI Taxonomy" id="7425"/>
    <lineage>
        <taxon>Eukaryota</taxon>
        <taxon>Metazoa</taxon>
        <taxon>Ecdysozoa</taxon>
        <taxon>Arthropoda</taxon>
        <taxon>Hexapoda</taxon>
        <taxon>Insecta</taxon>
        <taxon>Pterygota</taxon>
        <taxon>Neoptera</taxon>
        <taxon>Endopterygota</taxon>
        <taxon>Hymenoptera</taxon>
        <taxon>Apocrita</taxon>
        <taxon>Proctotrupomorpha</taxon>
        <taxon>Chalcidoidea</taxon>
        <taxon>Pteromalidae</taxon>
        <taxon>Pteromalinae</taxon>
        <taxon>Nasonia</taxon>
    </lineage>
</organism>
<accession>A0A7M7TAJ8</accession>
<dbReference type="Pfam" id="PF01593">
    <property type="entry name" value="Amino_oxidase"/>
    <property type="match status" value="1"/>
</dbReference>
<dbReference type="InterPro" id="IPR036188">
    <property type="entry name" value="FAD/NAD-bd_sf"/>
</dbReference>
<sequence>MTANIHDISFNLIHEHSCNFPYSVIIIFCYSTCSYSKVFRTSANALIKEIQEKVEANNFSDIKSVENAKIVIIGAGVSGIAAASKLFENGFKEVKILEAGNRIGGRIFTTQFGGYEVDLGAQWVHGENGNAVFDLAWPLNLLDKPDGDAHDLYYFDSNGTRLNNETEEQLRNFYFDYLFEESDTGFESYGEYVKDAFNRKFGNALTIYKDRKKYLNSYKLNRLAEEGADSWFEISAQPIELYTDYPGTENVNWKTRGYSTLLDYLIKRYPNPQEELPVVKNTLLNSEVVKINYLNRNEGLPILITTKNRTTYEADHVIMTASIGVLKAKHSSLFIPRLPQQITETIKGFAFGRVGKVYLLFKKPFWQLGNKKNLQFSFLWSNTERRSIEKSEKNGY</sequence>
<dbReference type="SMR" id="A0A7M7TAJ8"/>
<evidence type="ECO:0000259" key="1">
    <source>
        <dbReference type="Pfam" id="PF01593"/>
    </source>
</evidence>
<protein>
    <recommendedName>
        <fullName evidence="1">Amine oxidase domain-containing protein</fullName>
    </recommendedName>
</protein>
<dbReference type="EnsemblMetazoa" id="XM_031931407">
    <property type="protein sequence ID" value="XP_031787267"/>
    <property type="gene ID" value="LOC100124077"/>
</dbReference>
<dbReference type="Proteomes" id="UP000002358">
    <property type="component" value="Chromosome 5"/>
</dbReference>
<feature type="domain" description="Amine oxidase" evidence="1">
    <location>
        <begin position="77"/>
        <end position="378"/>
    </location>
</feature>
<dbReference type="PANTHER" id="PTHR10742:SF398">
    <property type="entry name" value="AMINE OXIDASE DOMAIN-CONTAINING PROTEIN-RELATED"/>
    <property type="match status" value="1"/>
</dbReference>
<dbReference type="RefSeq" id="XP_031787267.1">
    <property type="nucleotide sequence ID" value="XM_031931407.1"/>
</dbReference>
<dbReference type="AlphaFoldDB" id="A0A7M7TAJ8"/>
<dbReference type="SUPFAM" id="SSF51905">
    <property type="entry name" value="FAD/NAD(P)-binding domain"/>
    <property type="match status" value="1"/>
</dbReference>